<dbReference type="SUPFAM" id="SSF49464">
    <property type="entry name" value="Carboxypeptidase regulatory domain-like"/>
    <property type="match status" value="1"/>
</dbReference>
<evidence type="ECO:0000313" key="1">
    <source>
        <dbReference type="EMBL" id="SMO79452.1"/>
    </source>
</evidence>
<organism evidence="1 2">
    <name type="scientific">Pedobacter westerhofensis</name>
    <dbReference type="NCBI Taxonomy" id="425512"/>
    <lineage>
        <taxon>Bacteria</taxon>
        <taxon>Pseudomonadati</taxon>
        <taxon>Bacteroidota</taxon>
        <taxon>Sphingobacteriia</taxon>
        <taxon>Sphingobacteriales</taxon>
        <taxon>Sphingobacteriaceae</taxon>
        <taxon>Pedobacter</taxon>
    </lineage>
</organism>
<proteinExistence type="predicted"/>
<dbReference type="Pfam" id="PF13715">
    <property type="entry name" value="CarbopepD_reg_2"/>
    <property type="match status" value="1"/>
</dbReference>
<dbReference type="Proteomes" id="UP000320300">
    <property type="component" value="Unassembled WGS sequence"/>
</dbReference>
<dbReference type="AlphaFoldDB" id="A0A521E6H3"/>
<name>A0A521E6H3_9SPHI</name>
<protein>
    <submittedName>
        <fullName evidence="1">CarboxypepD_reg-like domain-containing protein</fullName>
    </submittedName>
</protein>
<accession>A0A521E6H3</accession>
<evidence type="ECO:0000313" key="2">
    <source>
        <dbReference type="Proteomes" id="UP000320300"/>
    </source>
</evidence>
<gene>
    <name evidence="1" type="ORF">SAMN06265348_10787</name>
</gene>
<keyword evidence="2" id="KW-1185">Reference proteome</keyword>
<dbReference type="InterPro" id="IPR008969">
    <property type="entry name" value="CarboxyPept-like_regulatory"/>
</dbReference>
<dbReference type="Gene3D" id="2.60.40.1120">
    <property type="entry name" value="Carboxypeptidase-like, regulatory domain"/>
    <property type="match status" value="1"/>
</dbReference>
<sequence>MLDNQVSLDLQHVRLGDALKEIGRQGGFYFSYSGKLLSGDSLVTIKVVRQPVYSVLEQLFHGQYEYDEQEGHLIISAARPHLSMLNIDITSDRNWYSISGVVVDEKSAERLMNVSVYAKQQLAATLTDEHGYFKLRFKTDEHRILNITASKIGYKDATLNFLHSVSVAGRAQPGPYQQSAISGKGVERDAFGRFFIAARQRVQSLNIPGFFAMKPFQFSLTPGLSTHGLMSAQVVNKFSINIAGGYTAGVDGLEIGGLFNINKGDSRYLQLAGIFNFVGGKVTGWQIAGVNNRALGSVDGVQLSGFINKAYGQVSGLQISGLNNEAHQLKGVQIGLVNVADSSGGASIGLINIIRNGFYKIALSANNLTNTNISLATGTHDLYTTLHLGANEAHDEKLYAAGIGLGHDFILNNRLYLAASADYHFAYTGSFDDRWTQAKLLFNVALGKKISCFAGPTWNSYNTTGSLDGYKTRFRRSEDLSSDYQSNGRHVERWLGWEAGIAFNSVFRPAPKVSLDAENWYLGAAGIAGAGFEGPYGLITGGEVFLERQFRDGLSAILSAGFTYTGLKEHKYTFSYTDDIIPYYIQTYHYRPSKAFPLKAGMKAYIGNRLFFSGQIGILAGQKSSGYTQSVTNGNIGQRIDYSRDEVSFLYSASMGVSLHNGIEPGLVYEDCGNSNLRHLALRLAYRLKLGN</sequence>
<dbReference type="EMBL" id="FXTN01000007">
    <property type="protein sequence ID" value="SMO79452.1"/>
    <property type="molecule type" value="Genomic_DNA"/>
</dbReference>
<dbReference type="RefSeq" id="WP_185960488.1">
    <property type="nucleotide sequence ID" value="NZ_CBCSJO010000007.1"/>
</dbReference>
<reference evidence="1 2" key="1">
    <citation type="submission" date="2017-05" db="EMBL/GenBank/DDBJ databases">
        <authorList>
            <person name="Varghese N."/>
            <person name="Submissions S."/>
        </authorList>
    </citation>
    <scope>NUCLEOTIDE SEQUENCE [LARGE SCALE GENOMIC DNA]</scope>
    <source>
        <strain evidence="1 2">DSM 19036</strain>
    </source>
</reference>